<name>A0A2N9HQ89_FAGSY</name>
<feature type="compositionally biased region" description="Polar residues" evidence="1">
    <location>
        <begin position="128"/>
        <end position="139"/>
    </location>
</feature>
<evidence type="ECO:0000256" key="1">
    <source>
        <dbReference type="SAM" id="MobiDB-lite"/>
    </source>
</evidence>
<feature type="compositionally biased region" description="Basic and acidic residues" evidence="1">
    <location>
        <begin position="69"/>
        <end position="84"/>
    </location>
</feature>
<protein>
    <submittedName>
        <fullName evidence="2">Uncharacterized protein</fullName>
    </submittedName>
</protein>
<evidence type="ECO:0000313" key="2">
    <source>
        <dbReference type="EMBL" id="SPD13920.1"/>
    </source>
</evidence>
<gene>
    <name evidence="2" type="ORF">FSB_LOCUS41802</name>
</gene>
<organism evidence="2">
    <name type="scientific">Fagus sylvatica</name>
    <name type="common">Beechnut</name>
    <dbReference type="NCBI Taxonomy" id="28930"/>
    <lineage>
        <taxon>Eukaryota</taxon>
        <taxon>Viridiplantae</taxon>
        <taxon>Streptophyta</taxon>
        <taxon>Embryophyta</taxon>
        <taxon>Tracheophyta</taxon>
        <taxon>Spermatophyta</taxon>
        <taxon>Magnoliopsida</taxon>
        <taxon>eudicotyledons</taxon>
        <taxon>Gunneridae</taxon>
        <taxon>Pentapetalae</taxon>
        <taxon>rosids</taxon>
        <taxon>fabids</taxon>
        <taxon>Fagales</taxon>
        <taxon>Fagaceae</taxon>
        <taxon>Fagus</taxon>
    </lineage>
</organism>
<dbReference type="EMBL" id="OIVN01003846">
    <property type="protein sequence ID" value="SPD13920.1"/>
    <property type="molecule type" value="Genomic_DNA"/>
</dbReference>
<accession>A0A2N9HQ89</accession>
<feature type="compositionally biased region" description="Polar residues" evidence="1">
    <location>
        <begin position="153"/>
        <end position="170"/>
    </location>
</feature>
<proteinExistence type="predicted"/>
<reference evidence="2" key="1">
    <citation type="submission" date="2018-02" db="EMBL/GenBank/DDBJ databases">
        <authorList>
            <person name="Cohen D.B."/>
            <person name="Kent A.D."/>
        </authorList>
    </citation>
    <scope>NUCLEOTIDE SEQUENCE</scope>
</reference>
<dbReference type="AlphaFoldDB" id="A0A2N9HQ89"/>
<feature type="region of interest" description="Disordered" evidence="1">
    <location>
        <begin position="69"/>
        <end position="107"/>
    </location>
</feature>
<sequence length="170" mass="17440">MVAALVPGEVTSTVAAVVPGEATSTVAALVPGEATSTVAALVPGEATSTVEAVVPGEATSTVVALVPSEREAEKQWRRERENGRNEFGGPSNGVKLKPTASTAPMEPSRVAPLLSATTIAGPRHWQGGPQNRLQPSSLIHSAAPHLTPHPHLSLTSYSTAASQQQPCDPC</sequence>
<feature type="region of interest" description="Disordered" evidence="1">
    <location>
        <begin position="121"/>
        <end position="170"/>
    </location>
</feature>